<dbReference type="EMBL" id="AP026978">
    <property type="protein sequence ID" value="BDU03431.1"/>
    <property type="molecule type" value="Genomic_DNA"/>
</dbReference>
<evidence type="ECO:0000256" key="4">
    <source>
        <dbReference type="ARBA" id="ARBA00022989"/>
    </source>
</evidence>
<evidence type="ECO:0000313" key="8">
    <source>
        <dbReference type="EMBL" id="BDU03431.1"/>
    </source>
</evidence>
<reference evidence="8 9" key="1">
    <citation type="submission" date="2022-11" db="EMBL/GenBank/DDBJ databases">
        <title>Genome Sequencing of Nocardia sp. ON39_IFM12276 and assembly.</title>
        <authorList>
            <person name="Shimojima M."/>
            <person name="Toyokawa M."/>
            <person name="Uesaka K."/>
        </authorList>
    </citation>
    <scope>NUCLEOTIDE SEQUENCE [LARGE SCALE GENOMIC DNA]</scope>
    <source>
        <strain evidence="8 9">IFM 12276</strain>
    </source>
</reference>
<feature type="transmembrane region" description="Helical" evidence="6">
    <location>
        <begin position="83"/>
        <end position="101"/>
    </location>
</feature>
<organism evidence="8 9">
    <name type="scientific">Nocardia sputorum</name>
    <dbReference type="NCBI Taxonomy" id="2984338"/>
    <lineage>
        <taxon>Bacteria</taxon>
        <taxon>Bacillati</taxon>
        <taxon>Actinomycetota</taxon>
        <taxon>Actinomycetes</taxon>
        <taxon>Mycobacteriales</taxon>
        <taxon>Nocardiaceae</taxon>
        <taxon>Nocardia</taxon>
    </lineage>
</organism>
<evidence type="ECO:0000256" key="3">
    <source>
        <dbReference type="ARBA" id="ARBA00022692"/>
    </source>
</evidence>
<evidence type="ECO:0000256" key="2">
    <source>
        <dbReference type="ARBA" id="ARBA00022475"/>
    </source>
</evidence>
<gene>
    <name evidence="8" type="ORF">IFM12276_64590</name>
</gene>
<dbReference type="Proteomes" id="UP001317870">
    <property type="component" value="Chromosome"/>
</dbReference>
<evidence type="ECO:0000256" key="5">
    <source>
        <dbReference type="ARBA" id="ARBA00023136"/>
    </source>
</evidence>
<keyword evidence="5 6" id="KW-0472">Membrane</keyword>
<dbReference type="Pfam" id="PF05425">
    <property type="entry name" value="CopD"/>
    <property type="match status" value="1"/>
</dbReference>
<evidence type="ECO:0000313" key="9">
    <source>
        <dbReference type="Proteomes" id="UP001317870"/>
    </source>
</evidence>
<feature type="transmembrane region" description="Helical" evidence="6">
    <location>
        <begin position="21"/>
        <end position="45"/>
    </location>
</feature>
<keyword evidence="9" id="KW-1185">Reference proteome</keyword>
<keyword evidence="3 6" id="KW-0812">Transmembrane</keyword>
<feature type="transmembrane region" description="Helical" evidence="6">
    <location>
        <begin position="299"/>
        <end position="318"/>
    </location>
</feature>
<feature type="transmembrane region" description="Helical" evidence="6">
    <location>
        <begin position="255"/>
        <end position="278"/>
    </location>
</feature>
<feature type="transmembrane region" description="Helical" evidence="6">
    <location>
        <begin position="131"/>
        <end position="150"/>
    </location>
</feature>
<feature type="transmembrane region" description="Helical" evidence="6">
    <location>
        <begin position="186"/>
        <end position="209"/>
    </location>
</feature>
<dbReference type="PANTHER" id="PTHR34820">
    <property type="entry name" value="INNER MEMBRANE PROTEIN YEBZ"/>
    <property type="match status" value="1"/>
</dbReference>
<feature type="transmembrane region" description="Helical" evidence="6">
    <location>
        <begin position="51"/>
        <end position="71"/>
    </location>
</feature>
<keyword evidence="4 6" id="KW-1133">Transmembrane helix</keyword>
<dbReference type="PANTHER" id="PTHR34820:SF4">
    <property type="entry name" value="INNER MEMBRANE PROTEIN YEBZ"/>
    <property type="match status" value="1"/>
</dbReference>
<dbReference type="InterPro" id="IPR008457">
    <property type="entry name" value="Cu-R_CopD_dom"/>
</dbReference>
<comment type="subcellular location">
    <subcellularLocation>
        <location evidence="1">Cell membrane</location>
        <topology evidence="1">Multi-pass membrane protein</topology>
    </subcellularLocation>
</comment>
<name>A0ABM8D7I8_9NOCA</name>
<proteinExistence type="predicted"/>
<sequence length="320" mass="32864">MSDVKTGGRGGARRAPGRTPWPALLLAFPAGLLGVALAWVLILPSPLPGEAVVRVVADGVGATALGLAALPRVTPRLTTPWRLLAVLAGIWAVAEFAVLIFEAAEVVGVPVRELGAEEFGTYLVDVSGGQIGIAILAGVATVACGSALAFRRPGSASADLVLVFAAVALALRPITGHMSQQAFGSVLAAVHALAAGAWFGLLIALALVVRTRGEWAVVLPRYSAVALPLVAIVAVTGLLNGLIRVGGVAPFVGTGYGRILLAKTVVLLGLLALGWWWRRSWVPKAADHRMDADDSLRRAIAEVIVMALAFGLAATLAVTA</sequence>
<evidence type="ECO:0000256" key="1">
    <source>
        <dbReference type="ARBA" id="ARBA00004651"/>
    </source>
</evidence>
<protein>
    <submittedName>
        <fullName evidence="8">Copper resistance protein D</fullName>
    </submittedName>
</protein>
<evidence type="ECO:0000259" key="7">
    <source>
        <dbReference type="Pfam" id="PF05425"/>
    </source>
</evidence>
<feature type="transmembrane region" description="Helical" evidence="6">
    <location>
        <begin position="157"/>
        <end position="174"/>
    </location>
</feature>
<keyword evidence="2" id="KW-1003">Cell membrane</keyword>
<feature type="domain" description="Copper resistance protein D" evidence="7">
    <location>
        <begin position="218"/>
        <end position="316"/>
    </location>
</feature>
<accession>A0ABM8D7I8</accession>
<evidence type="ECO:0000256" key="6">
    <source>
        <dbReference type="SAM" id="Phobius"/>
    </source>
</evidence>
<dbReference type="InterPro" id="IPR032694">
    <property type="entry name" value="CopC/D"/>
</dbReference>
<feature type="transmembrane region" description="Helical" evidence="6">
    <location>
        <begin position="221"/>
        <end position="243"/>
    </location>
</feature>